<dbReference type="PRINTS" id="PR00765">
    <property type="entry name" value="CRBOXYPTASEA"/>
</dbReference>
<dbReference type="Pfam" id="PF03635">
    <property type="entry name" value="Vps35"/>
    <property type="match status" value="1"/>
</dbReference>
<dbReference type="InterPro" id="IPR042491">
    <property type="entry name" value="Vps35_C"/>
</dbReference>
<evidence type="ECO:0000256" key="18">
    <source>
        <dbReference type="ARBA" id="ARBA00023049"/>
    </source>
</evidence>
<evidence type="ECO:0000256" key="13">
    <source>
        <dbReference type="ARBA" id="ARBA00022723"/>
    </source>
</evidence>
<comment type="cofactor">
    <cofactor evidence="1">
        <name>Zn(2+)</name>
        <dbReference type="ChEBI" id="CHEBI:29105"/>
    </cofactor>
</comment>
<keyword evidence="16" id="KW-0653">Protein transport</keyword>
<keyword evidence="12" id="KW-0645">Protease</keyword>
<feature type="domain" description="Peptidase M14" evidence="24">
    <location>
        <begin position="1"/>
        <end position="273"/>
    </location>
</feature>
<keyword evidence="9" id="KW-0963">Cytoplasm</keyword>
<dbReference type="SMART" id="SM00631">
    <property type="entry name" value="Zn_pept"/>
    <property type="match status" value="1"/>
</dbReference>
<evidence type="ECO:0000256" key="9">
    <source>
        <dbReference type="ARBA" id="ARBA00022490"/>
    </source>
</evidence>
<dbReference type="PROSITE" id="PS52035">
    <property type="entry name" value="PEPTIDASE_M14"/>
    <property type="match status" value="1"/>
</dbReference>
<dbReference type="GO" id="GO:0006508">
    <property type="term" value="P:proteolysis"/>
    <property type="evidence" value="ECO:0007669"/>
    <property type="project" value="UniProtKB-KW"/>
</dbReference>
<evidence type="ECO:0000256" key="11">
    <source>
        <dbReference type="ARBA" id="ARBA00022645"/>
    </source>
</evidence>
<accession>A0A4Y7MX80</accession>
<comment type="function">
    <text evidence="21">Involved in the digestion of the blood meal.</text>
</comment>
<evidence type="ECO:0000256" key="17">
    <source>
        <dbReference type="ARBA" id="ARBA00023034"/>
    </source>
</evidence>
<keyword evidence="10" id="KW-0964">Secreted</keyword>
<evidence type="ECO:0000256" key="10">
    <source>
        <dbReference type="ARBA" id="ARBA00022525"/>
    </source>
</evidence>
<dbReference type="FunFam" id="1.25.40.660:FF:000003">
    <property type="entry name" value="Vacuolar protein sorting-associated protein 35"/>
    <property type="match status" value="1"/>
</dbReference>
<evidence type="ECO:0000256" key="21">
    <source>
        <dbReference type="ARBA" id="ARBA00057299"/>
    </source>
</evidence>
<dbReference type="GO" id="GO:0004181">
    <property type="term" value="F:metallocarboxypeptidase activity"/>
    <property type="evidence" value="ECO:0007669"/>
    <property type="project" value="InterPro"/>
</dbReference>
<dbReference type="InterPro" id="IPR000834">
    <property type="entry name" value="Peptidase_M14"/>
</dbReference>
<evidence type="ECO:0000256" key="3">
    <source>
        <dbReference type="ARBA" id="ARBA00004394"/>
    </source>
</evidence>
<dbReference type="GO" id="GO:0005770">
    <property type="term" value="C:late endosome"/>
    <property type="evidence" value="ECO:0007669"/>
    <property type="project" value="TreeGrafter"/>
</dbReference>
<dbReference type="GO" id="GO:0008270">
    <property type="term" value="F:zinc ion binding"/>
    <property type="evidence" value="ECO:0007669"/>
    <property type="project" value="InterPro"/>
</dbReference>
<keyword evidence="14" id="KW-0378">Hydrolase</keyword>
<evidence type="ECO:0000313" key="25">
    <source>
        <dbReference type="EMBL" id="SVE85320.1"/>
    </source>
</evidence>
<dbReference type="GO" id="GO:0030906">
    <property type="term" value="C:retromer, cargo-selective complex"/>
    <property type="evidence" value="ECO:0007669"/>
    <property type="project" value="InterPro"/>
</dbReference>
<dbReference type="AlphaFoldDB" id="A0A4Y7MX80"/>
<dbReference type="GO" id="GO:0042147">
    <property type="term" value="P:retrograde transport, endosome to Golgi"/>
    <property type="evidence" value="ECO:0007669"/>
    <property type="project" value="InterPro"/>
</dbReference>
<keyword evidence="11" id="KW-0121">Carboxypeptidase</keyword>
<name>A0A4Y7MX80_9CRUS</name>
<evidence type="ECO:0000256" key="12">
    <source>
        <dbReference type="ARBA" id="ARBA00022670"/>
    </source>
</evidence>
<keyword evidence="19" id="KW-0472">Membrane</keyword>
<dbReference type="Gene3D" id="3.40.630.10">
    <property type="entry name" value="Zn peptidases"/>
    <property type="match status" value="2"/>
</dbReference>
<evidence type="ECO:0000256" key="22">
    <source>
        <dbReference type="PROSITE-ProRule" id="PRU01379"/>
    </source>
</evidence>
<evidence type="ECO:0000256" key="7">
    <source>
        <dbReference type="ARBA" id="ARBA00006536"/>
    </source>
</evidence>
<dbReference type="InterPro" id="IPR005378">
    <property type="entry name" value="Vps35"/>
</dbReference>
<feature type="region of interest" description="Disordered" evidence="23">
    <location>
        <begin position="1159"/>
        <end position="1179"/>
    </location>
</feature>
<evidence type="ECO:0000256" key="2">
    <source>
        <dbReference type="ARBA" id="ARBA00004170"/>
    </source>
</evidence>
<reference evidence="25" key="1">
    <citation type="submission" date="2018-08" db="EMBL/GenBank/DDBJ databases">
        <authorList>
            <person name="Cornetti L."/>
        </authorList>
    </citation>
    <scope>NUCLEOTIDE SEQUENCE</scope>
    <source>
        <strain evidence="25">CZ-RIM1-1</strain>
    </source>
</reference>
<sequence>MTHSVVGQSYEGNNMNFVKISTGGTGKKAIFVDGGIHAREWISPAYVTWLIRELVENYAAHPQYVDNIDWYIMPVINPDGYRHTFAANGDRLWRKTRAPNAGSPCIGTDMNRNFGFHWDEGGSSDLPCGETYNGGAAFSAIESQIVRDAILSVASQSVVYLTVHSYGQYWLTPWGYTPEYPADYTQLYDLAVRAVDKLTAVYGTQYTIGTSTNVLYIASGGSDDWAKGGAGIPYSYTVELRDTGKFGFELPATTVINTVALLKKTHNEIAFGIGVLRSVSFGYPKTLRWIYDFVNEMAATYPNLVTVTSAGTSYEGNDMPLVKISTGGSGEKNVIFAEGAVYLKKKGIHAREWIAPAYVTWMIRRFSLMPTMSKSGSMSPLEDQDKLLDEALSVVKVQALQMKRCLDKRKLMDALKHASTMLGELRTSLLSPKSYYELYMAICDELQHLEMYLLDEFQNGRKVADLYELVQYAGNIIPRLYLLVTVGVVYIKTNEQSRRDILRDLVEMCRGVQHPLRGLFLRNYLLQCTRNLLPDLAESDPLATESYGNVRDAVDFIQLNFSEMNKLWVRMAYQGHSRDKERRERERQELRLLVGTNLVRLAQLDSVDVELYKKVVLPGILEQVVSCRDALAQEYLMECIIQVFPDEVHLDTLHTYLKACAELHTDVKVHVILVALVERLAAYGQRQQALGQPPIPPHIPLFDIFSDQIGNIAQARPEMPSENLVSLQVSLISLAFRCYPDQINLVDKVLESTLVALDKIAVEKVDFDSSLGKELNRLLRMPVSHYNSLVTLLQLPHFGQVLQRLDFNGRKSIALHLVNNALDNETHITTQEHVDAVLNMLAPLICDQPDQVLAGQDAEDFAEEQNLMARLIHLLAAEESDLDQQYRMLTSARKQFGAGGARRIPFTLPPLIYEAFKLARKYFDVRQEDELWEKKCEKIFTFCHQCIAALVKAELAELPLRLFLQGALAASQIIFGTHETLAYEFISQAFTLYEEEISDSKAQFAALTLMAASLEKLDCFSEENSAPVRSKCALLASALLRKPDQCRALILVSNLFWSSTTKELEGKPMRDGKKVLECLRKAGKVATECLDPGVQAQLIVELVNAYVHFFHQGNQHITVTHINELISKVRQDLLPQLENSDEKELIERHLGASCEMLRHRRDNPSTTSDAPSYQGIVLD</sequence>
<keyword evidence="18" id="KW-0482">Metalloprotease</keyword>
<comment type="similarity">
    <text evidence="7">Belongs to the VPS35 family.</text>
</comment>
<evidence type="ECO:0000256" key="4">
    <source>
        <dbReference type="ARBA" id="ARBA00004496"/>
    </source>
</evidence>
<dbReference type="Pfam" id="PF00246">
    <property type="entry name" value="Peptidase_M14"/>
    <property type="match status" value="2"/>
</dbReference>
<evidence type="ECO:0000256" key="19">
    <source>
        <dbReference type="ARBA" id="ARBA00023136"/>
    </source>
</evidence>
<evidence type="ECO:0000256" key="15">
    <source>
        <dbReference type="ARBA" id="ARBA00022833"/>
    </source>
</evidence>
<keyword evidence="15" id="KW-0862">Zinc</keyword>
<dbReference type="GO" id="GO:0000139">
    <property type="term" value="C:Golgi membrane"/>
    <property type="evidence" value="ECO:0007669"/>
    <property type="project" value="UniProtKB-SubCell"/>
</dbReference>
<feature type="active site" description="Proton donor/acceptor" evidence="22">
    <location>
        <position position="239"/>
    </location>
</feature>
<dbReference type="FunFam" id="3.40.630.10:FF:000040">
    <property type="entry name" value="zinc carboxypeptidase"/>
    <property type="match status" value="1"/>
</dbReference>
<evidence type="ECO:0000256" key="16">
    <source>
        <dbReference type="ARBA" id="ARBA00022927"/>
    </source>
</evidence>
<evidence type="ECO:0000259" key="24">
    <source>
        <dbReference type="PROSITE" id="PS52035"/>
    </source>
</evidence>
<dbReference type="Gene3D" id="1.25.40.660">
    <property type="entry name" value="Vacuolar protein sorting-associated protein 35, helical subcomplex Vps35-C"/>
    <property type="match status" value="1"/>
</dbReference>
<proteinExistence type="evidence at transcript level"/>
<evidence type="ECO:0000256" key="6">
    <source>
        <dbReference type="ARBA" id="ARBA00005988"/>
    </source>
</evidence>
<keyword evidence="13" id="KW-0479">Metal-binding</keyword>
<dbReference type="InterPro" id="IPR057246">
    <property type="entry name" value="CARBOXYPEPT_ZN_1"/>
</dbReference>
<evidence type="ECO:0000256" key="20">
    <source>
        <dbReference type="ARBA" id="ARBA00023157"/>
    </source>
</evidence>
<dbReference type="PANTHER" id="PTHR11099">
    <property type="entry name" value="VACUOLAR SORTING PROTEIN 35"/>
    <property type="match status" value="1"/>
</dbReference>
<evidence type="ECO:0000256" key="8">
    <source>
        <dbReference type="ARBA" id="ARBA00022448"/>
    </source>
</evidence>
<dbReference type="PANTHER" id="PTHR11099:SF0">
    <property type="entry name" value="VACUOLAR PROTEIN SORTING-ASSOCIATED PROTEIN 35"/>
    <property type="match status" value="1"/>
</dbReference>
<dbReference type="EMBL" id="LR015701">
    <property type="protein sequence ID" value="SVE85320.1"/>
    <property type="molecule type" value="mRNA"/>
</dbReference>
<keyword evidence="17" id="KW-0333">Golgi apparatus</keyword>
<comment type="subcellular location">
    <subcellularLocation>
        <location evidence="4">Cytoplasm</location>
    </subcellularLocation>
    <subcellularLocation>
        <location evidence="3">Golgi apparatus membrane</location>
    </subcellularLocation>
    <subcellularLocation>
        <location evidence="2">Membrane</location>
        <topology evidence="2">Peripheral membrane protein</topology>
    </subcellularLocation>
    <subcellularLocation>
        <location evidence="5">Secreted</location>
    </subcellularLocation>
</comment>
<keyword evidence="8" id="KW-0813">Transport</keyword>
<dbReference type="PROSITE" id="PS00132">
    <property type="entry name" value="CARBOXYPEPT_ZN_1"/>
    <property type="match status" value="1"/>
</dbReference>
<dbReference type="SUPFAM" id="SSF53187">
    <property type="entry name" value="Zn-dependent exopeptidases"/>
    <property type="match status" value="2"/>
</dbReference>
<protein>
    <submittedName>
        <fullName evidence="25">EOG090X00QE</fullName>
    </submittedName>
</protein>
<dbReference type="GO" id="GO:0005829">
    <property type="term" value="C:cytosol"/>
    <property type="evidence" value="ECO:0007669"/>
    <property type="project" value="GOC"/>
</dbReference>
<keyword evidence="20" id="KW-1015">Disulfide bond</keyword>
<dbReference type="GO" id="GO:0006886">
    <property type="term" value="P:intracellular protein transport"/>
    <property type="evidence" value="ECO:0007669"/>
    <property type="project" value="TreeGrafter"/>
</dbReference>
<gene>
    <name evidence="25" type="primary">EOG090X00QE</name>
</gene>
<evidence type="ECO:0000256" key="5">
    <source>
        <dbReference type="ARBA" id="ARBA00004613"/>
    </source>
</evidence>
<organism evidence="25">
    <name type="scientific">Daphnia pulicaria</name>
    <dbReference type="NCBI Taxonomy" id="35523"/>
    <lineage>
        <taxon>Eukaryota</taxon>
        <taxon>Metazoa</taxon>
        <taxon>Ecdysozoa</taxon>
        <taxon>Arthropoda</taxon>
        <taxon>Crustacea</taxon>
        <taxon>Branchiopoda</taxon>
        <taxon>Diplostraca</taxon>
        <taxon>Cladocera</taxon>
        <taxon>Anomopoda</taxon>
        <taxon>Daphniidae</taxon>
        <taxon>Daphnia</taxon>
    </lineage>
</organism>
<evidence type="ECO:0000256" key="14">
    <source>
        <dbReference type="ARBA" id="ARBA00022801"/>
    </source>
</evidence>
<dbReference type="CDD" id="cd03860">
    <property type="entry name" value="M14_CP_A-B_like"/>
    <property type="match status" value="1"/>
</dbReference>
<dbReference type="GO" id="GO:0005576">
    <property type="term" value="C:extracellular region"/>
    <property type="evidence" value="ECO:0007669"/>
    <property type="project" value="UniProtKB-SubCell"/>
</dbReference>
<evidence type="ECO:0000256" key="1">
    <source>
        <dbReference type="ARBA" id="ARBA00001947"/>
    </source>
</evidence>
<comment type="similarity">
    <text evidence="6 22">Belongs to the peptidase M14 family.</text>
</comment>
<evidence type="ECO:0000256" key="23">
    <source>
        <dbReference type="SAM" id="MobiDB-lite"/>
    </source>
</evidence>